<comment type="subcellular location">
    <subcellularLocation>
        <location evidence="1 5">Nucleus</location>
    </subcellularLocation>
</comment>
<dbReference type="Pfam" id="PF24882">
    <property type="entry name" value="WHD_ORC2"/>
    <property type="match status" value="1"/>
</dbReference>
<dbReference type="GO" id="GO:0005664">
    <property type="term" value="C:nuclear origin of replication recognition complex"/>
    <property type="evidence" value="ECO:0007669"/>
    <property type="project" value="UniProtKB-UniRule"/>
</dbReference>
<protein>
    <recommendedName>
        <fullName evidence="5">Origin recognition complex subunit 2</fullName>
    </recommendedName>
</protein>
<dbReference type="GO" id="GO:0003688">
    <property type="term" value="F:DNA replication origin binding"/>
    <property type="evidence" value="ECO:0007669"/>
    <property type="project" value="UniProtKB-UniRule"/>
</dbReference>
<dbReference type="Pfam" id="PF04084">
    <property type="entry name" value="RecA-like_ORC2"/>
    <property type="match status" value="1"/>
</dbReference>
<feature type="compositionally biased region" description="Basic and acidic residues" evidence="6">
    <location>
        <begin position="23"/>
        <end position="32"/>
    </location>
</feature>
<feature type="compositionally biased region" description="Basic residues" evidence="6">
    <location>
        <begin position="77"/>
        <end position="87"/>
    </location>
</feature>
<dbReference type="InterPro" id="IPR056772">
    <property type="entry name" value="RecA-like_ORC2"/>
</dbReference>
<evidence type="ECO:0000256" key="1">
    <source>
        <dbReference type="ARBA" id="ARBA00004123"/>
    </source>
</evidence>
<reference evidence="9" key="1">
    <citation type="submission" date="2022-12" db="EMBL/GenBank/DDBJ databases">
        <authorList>
            <person name="Brejova B."/>
        </authorList>
    </citation>
    <scope>NUCLEOTIDE SEQUENCE</scope>
</reference>
<comment type="function">
    <text evidence="5">Component of the origin recognition complex (ORC) that binds origins of replication. DNA-binding is ATP-dependent. ORC is required to assemble the pre-replication complex necessary to initiate DNA replication.</text>
</comment>
<dbReference type="OrthoDB" id="346673at2759"/>
<dbReference type="PANTHER" id="PTHR14052:SF0">
    <property type="entry name" value="ORIGIN RECOGNITION COMPLEX SUBUNIT 2"/>
    <property type="match status" value="1"/>
</dbReference>
<dbReference type="AlphaFoldDB" id="A0A9W4TXW2"/>
<comment type="similarity">
    <text evidence="2 5">Belongs to the ORC2 family.</text>
</comment>
<evidence type="ECO:0000313" key="10">
    <source>
        <dbReference type="Proteomes" id="UP001152885"/>
    </source>
</evidence>
<gene>
    <name evidence="9" type="ORF">CANVERA_P3581</name>
</gene>
<evidence type="ECO:0000313" key="9">
    <source>
        <dbReference type="EMBL" id="CAI5759072.1"/>
    </source>
</evidence>
<sequence length="567" mass="66079">MDRLLFTPTKKRLIGGGRNGLKSPERRIESPERKRKRLLVDDVEDFDIGIEIDMTIVSEDDSVSEIDVSELEEGAPKKVKKETKKKSPIRESKGGRPPKSKLVKFVKSIFKQDDDLFNESRPKRQKTSPKKIEDPKPKAFIDSLIDKTNLKSIPIISGIKQSNIKIPEIEKFEPLPVPKELDQDYLDKYFDGINPYESRQGRFLEDRVFFLEGPEGYFEQHMTRAKPGFNSLTSLAPNIEYPEFNKYIKLQDELFAKQKVKLNYYHKYLYHQWYFTLTHGFNLCFNGVGSKMELITDFVENYVPLDIPTLVIDGNNPQLNFKQLVYEIASTLIEGRPPKQLSELVPYIVKNLSTESPQLLLVIHNIDGDSFRDESVQNYFTQLVSIPEIYCVCSADHINTPLLWDSSKLEKLNFIWHDLTTFKSYTHELSYKDLLNLGRSKKFIGNLGAKFVIRSLTENSRELYKLLLQQQMDVITLKSTEKTRSSFKGSIKAGVEFKTLYYLCLDQFIVSNEHTFRNLINEYIDHKMCSLVKDLQGVEYLFIPYTFDEMMIIYNQEFERKDENIED</sequence>
<feature type="domain" description="Origin recognition complex subunit 2 RecA-like" evidence="7">
    <location>
        <begin position="259"/>
        <end position="419"/>
    </location>
</feature>
<evidence type="ECO:0000259" key="7">
    <source>
        <dbReference type="Pfam" id="PF04084"/>
    </source>
</evidence>
<evidence type="ECO:0000256" key="6">
    <source>
        <dbReference type="SAM" id="MobiDB-lite"/>
    </source>
</evidence>
<evidence type="ECO:0000256" key="3">
    <source>
        <dbReference type="ARBA" id="ARBA00022705"/>
    </source>
</evidence>
<feature type="domain" description="Origin recognition complex subunit 2 winged-helix" evidence="8">
    <location>
        <begin position="488"/>
        <end position="549"/>
    </location>
</feature>
<evidence type="ECO:0000256" key="5">
    <source>
        <dbReference type="RuleBase" id="RU368084"/>
    </source>
</evidence>
<evidence type="ECO:0000259" key="8">
    <source>
        <dbReference type="Pfam" id="PF24882"/>
    </source>
</evidence>
<name>A0A9W4TXW2_9ASCO</name>
<evidence type="ECO:0000256" key="2">
    <source>
        <dbReference type="ARBA" id="ARBA00007421"/>
    </source>
</evidence>
<evidence type="ECO:0000256" key="4">
    <source>
        <dbReference type="ARBA" id="ARBA00023242"/>
    </source>
</evidence>
<comment type="caution">
    <text evidence="9">The sequence shown here is derived from an EMBL/GenBank/DDBJ whole genome shotgun (WGS) entry which is preliminary data.</text>
</comment>
<keyword evidence="10" id="KW-1185">Reference proteome</keyword>
<dbReference type="InterPro" id="IPR056773">
    <property type="entry name" value="WHD_ORC2"/>
</dbReference>
<feature type="region of interest" description="Disordered" evidence="6">
    <location>
        <begin position="116"/>
        <end position="135"/>
    </location>
</feature>
<dbReference type="InterPro" id="IPR007220">
    <property type="entry name" value="ORC2"/>
</dbReference>
<dbReference type="PANTHER" id="PTHR14052">
    <property type="entry name" value="ORIGIN RECOGNITION COMPLEX SUBUNIT 2"/>
    <property type="match status" value="1"/>
</dbReference>
<feature type="region of interest" description="Disordered" evidence="6">
    <location>
        <begin position="67"/>
        <end position="99"/>
    </location>
</feature>
<organism evidence="9 10">
    <name type="scientific">Candida verbasci</name>
    <dbReference type="NCBI Taxonomy" id="1227364"/>
    <lineage>
        <taxon>Eukaryota</taxon>
        <taxon>Fungi</taxon>
        <taxon>Dikarya</taxon>
        <taxon>Ascomycota</taxon>
        <taxon>Saccharomycotina</taxon>
        <taxon>Pichiomycetes</taxon>
        <taxon>Debaryomycetaceae</taxon>
        <taxon>Candida/Lodderomyces clade</taxon>
        <taxon>Candida</taxon>
    </lineage>
</organism>
<accession>A0A9W4TXW2</accession>
<keyword evidence="4 5" id="KW-0539">Nucleus</keyword>
<comment type="subunit">
    <text evidence="5">Component of the origin recognition complex (ORC).</text>
</comment>
<dbReference type="GO" id="GO:0006260">
    <property type="term" value="P:DNA replication"/>
    <property type="evidence" value="ECO:0007669"/>
    <property type="project" value="UniProtKB-UniRule"/>
</dbReference>
<dbReference type="Proteomes" id="UP001152885">
    <property type="component" value="Unassembled WGS sequence"/>
</dbReference>
<dbReference type="EMBL" id="CANTUO010000003">
    <property type="protein sequence ID" value="CAI5759072.1"/>
    <property type="molecule type" value="Genomic_DNA"/>
</dbReference>
<proteinExistence type="inferred from homology"/>
<feature type="region of interest" description="Disordered" evidence="6">
    <location>
        <begin position="13"/>
        <end position="33"/>
    </location>
</feature>
<keyword evidence="3 5" id="KW-0235">DNA replication</keyword>